<dbReference type="InterPro" id="IPR002213">
    <property type="entry name" value="UDP_glucos_trans"/>
</dbReference>
<dbReference type="AlphaFoldDB" id="A0A2D1GSI6"/>
<evidence type="ECO:0000256" key="1">
    <source>
        <dbReference type="ARBA" id="ARBA00004240"/>
    </source>
</evidence>
<dbReference type="GO" id="GO:0005783">
    <property type="term" value="C:endoplasmic reticulum"/>
    <property type="evidence" value="ECO:0007669"/>
    <property type="project" value="UniProtKB-SubCell"/>
</dbReference>
<evidence type="ECO:0000256" key="9">
    <source>
        <dbReference type="ARBA" id="ARBA00023180"/>
    </source>
</evidence>
<evidence type="ECO:0000256" key="5">
    <source>
        <dbReference type="ARBA" id="ARBA00022692"/>
    </source>
</evidence>
<dbReference type="Pfam" id="PF00201">
    <property type="entry name" value="UDPGT"/>
    <property type="match status" value="1"/>
</dbReference>
<reference evidence="13" key="1">
    <citation type="submission" date="2017-07" db="EMBL/GenBank/DDBJ databases">
        <authorList>
            <person name="Sun Z.S."/>
            <person name="Albrecht U."/>
            <person name="Echele G."/>
            <person name="Lee C.C."/>
        </authorList>
    </citation>
    <scope>NUCLEOTIDE SEQUENCE</scope>
</reference>
<dbReference type="EC" id="2.4.1.17" evidence="12"/>
<dbReference type="InterPro" id="IPR050271">
    <property type="entry name" value="UDP-glycosyltransferase"/>
</dbReference>
<dbReference type="EMBL" id="MF471410">
    <property type="protein sequence ID" value="ATN96016.1"/>
    <property type="molecule type" value="mRNA"/>
</dbReference>
<evidence type="ECO:0000256" key="7">
    <source>
        <dbReference type="ARBA" id="ARBA00022989"/>
    </source>
</evidence>
<dbReference type="InterPro" id="IPR035595">
    <property type="entry name" value="UDP_glycos_trans_CS"/>
</dbReference>
<dbReference type="CDD" id="cd03784">
    <property type="entry name" value="GT1_Gtf-like"/>
    <property type="match status" value="1"/>
</dbReference>
<keyword evidence="5 12" id="KW-0812">Transmembrane</keyword>
<dbReference type="PANTHER" id="PTHR48043">
    <property type="entry name" value="EG:EG0003.4 PROTEIN-RELATED"/>
    <property type="match status" value="1"/>
</dbReference>
<evidence type="ECO:0000256" key="3">
    <source>
        <dbReference type="ARBA" id="ARBA00022676"/>
    </source>
</evidence>
<evidence type="ECO:0000256" key="2">
    <source>
        <dbReference type="ARBA" id="ARBA00009995"/>
    </source>
</evidence>
<dbReference type="PANTHER" id="PTHR48043:SF159">
    <property type="entry name" value="EG:EG0003.4 PROTEIN-RELATED"/>
    <property type="match status" value="1"/>
</dbReference>
<keyword evidence="6" id="KW-0256">Endoplasmic reticulum</keyword>
<keyword evidence="4 11" id="KW-0808">Transferase</keyword>
<accession>A0A2D1GSI6</accession>
<sequence length="516" mass="58746">MFSPKMRHSSFFCSVLCIAACTIVTRAANILVFMPLPLKSHFRGFQPLFEELSHRGHNVTVVSSFPLDRPINNYTDIGPFINKERVRNVMELVNMNFITSAQLKWKLGIQLSETVMSHENMKKFLQSSSNSFDLVMIETFCQEYTVAMGHKFNAPVINLAPAMLWVSVSKWLHVPSTFSYIPDVCLQTAGDMDFVDRLKNTITGLIQSYVENYIYLPKMKEVMNKYITYEGWESRPPLERMLNNVSLTLVNSNYAIGVARPYLQGVVEVGGMHLKTPKSLPENLQTILDAADEGVIFFSFGTVVNLNDLPKEKLKIFLNVVQKLKQKVILKWVPKDNVKLSKNIMTGSWFPQNDILAHPNVRLFITHGGLHSIEETVNNAIPIVGVPFFADQYLNIKIVEQQGYGKLVNFFEMTEESFENAVKEVLSNARFKEMAMVQSQVFKDQPMKPLDRAVYWVEYVLRNGGAEHLKSDSLELNDLQYFLLDVSVIILVLTGLIIWSCYLIVAKCISKKLNTA</sequence>
<comment type="subcellular location">
    <subcellularLocation>
        <location evidence="10">Endomembrane system</location>
        <topology evidence="10">Single-pass type I membrane protein</topology>
    </subcellularLocation>
    <subcellularLocation>
        <location evidence="1">Endoplasmic reticulum</location>
    </subcellularLocation>
    <subcellularLocation>
        <location evidence="12">Membrane</location>
        <topology evidence="12">Single-pass membrane protein</topology>
    </subcellularLocation>
</comment>
<keyword evidence="3 11" id="KW-0328">Glycosyltransferase</keyword>
<keyword evidence="8 12" id="KW-0472">Membrane</keyword>
<dbReference type="GO" id="GO:0015020">
    <property type="term" value="F:glucuronosyltransferase activity"/>
    <property type="evidence" value="ECO:0007669"/>
    <property type="project" value="UniProtKB-EC"/>
</dbReference>
<dbReference type="PROSITE" id="PS00375">
    <property type="entry name" value="UDPGT"/>
    <property type="match status" value="1"/>
</dbReference>
<proteinExistence type="evidence at transcript level"/>
<evidence type="ECO:0000256" key="12">
    <source>
        <dbReference type="RuleBase" id="RU362059"/>
    </source>
</evidence>
<dbReference type="FunFam" id="3.40.50.2000:FF:000050">
    <property type="entry name" value="UDP-glucuronosyltransferase"/>
    <property type="match status" value="1"/>
</dbReference>
<keyword evidence="9" id="KW-0325">Glycoprotein</keyword>
<keyword evidence="7 12" id="KW-1133">Transmembrane helix</keyword>
<evidence type="ECO:0000256" key="11">
    <source>
        <dbReference type="RuleBase" id="RU003718"/>
    </source>
</evidence>
<dbReference type="GO" id="GO:0016020">
    <property type="term" value="C:membrane"/>
    <property type="evidence" value="ECO:0007669"/>
    <property type="project" value="UniProtKB-SubCell"/>
</dbReference>
<evidence type="ECO:0000256" key="4">
    <source>
        <dbReference type="ARBA" id="ARBA00022679"/>
    </source>
</evidence>
<comment type="catalytic activity">
    <reaction evidence="12">
        <text>glucuronate acceptor + UDP-alpha-D-glucuronate = acceptor beta-D-glucuronoside + UDP + H(+)</text>
        <dbReference type="Rhea" id="RHEA:21032"/>
        <dbReference type="ChEBI" id="CHEBI:15378"/>
        <dbReference type="ChEBI" id="CHEBI:58052"/>
        <dbReference type="ChEBI" id="CHEBI:58223"/>
        <dbReference type="ChEBI" id="CHEBI:132367"/>
        <dbReference type="ChEBI" id="CHEBI:132368"/>
        <dbReference type="EC" id="2.4.1.17"/>
    </reaction>
</comment>
<protein>
    <recommendedName>
        <fullName evidence="12">UDP-glucuronosyltransferase</fullName>
        <ecNumber evidence="12">2.4.1.17</ecNumber>
    </recommendedName>
</protein>
<organism evidence="13">
    <name type="scientific">Aphis gossypii</name>
    <name type="common">Cotton aphid</name>
    <dbReference type="NCBI Taxonomy" id="80765"/>
    <lineage>
        <taxon>Eukaryota</taxon>
        <taxon>Metazoa</taxon>
        <taxon>Ecdysozoa</taxon>
        <taxon>Arthropoda</taxon>
        <taxon>Hexapoda</taxon>
        <taxon>Insecta</taxon>
        <taxon>Pterygota</taxon>
        <taxon>Neoptera</taxon>
        <taxon>Paraneoptera</taxon>
        <taxon>Hemiptera</taxon>
        <taxon>Sternorrhyncha</taxon>
        <taxon>Aphidomorpha</taxon>
        <taxon>Aphidoidea</taxon>
        <taxon>Aphididae</taxon>
        <taxon>Aphidini</taxon>
        <taxon>Aphis</taxon>
        <taxon>Aphis</taxon>
    </lineage>
</organism>
<comment type="similarity">
    <text evidence="2 11">Belongs to the UDP-glycosyltransferase family.</text>
</comment>
<evidence type="ECO:0000256" key="8">
    <source>
        <dbReference type="ARBA" id="ARBA00023136"/>
    </source>
</evidence>
<evidence type="ECO:0000256" key="6">
    <source>
        <dbReference type="ARBA" id="ARBA00022824"/>
    </source>
</evidence>
<name>A0A2D1GSI6_APHGO</name>
<evidence type="ECO:0000256" key="10">
    <source>
        <dbReference type="ARBA" id="ARBA00046288"/>
    </source>
</evidence>
<feature type="transmembrane region" description="Helical" evidence="12">
    <location>
        <begin position="481"/>
        <end position="505"/>
    </location>
</feature>
<evidence type="ECO:0000313" key="13">
    <source>
        <dbReference type="EMBL" id="ATN96016.1"/>
    </source>
</evidence>
<dbReference type="SUPFAM" id="SSF53756">
    <property type="entry name" value="UDP-Glycosyltransferase/glycogen phosphorylase"/>
    <property type="match status" value="1"/>
</dbReference>
<dbReference type="Gene3D" id="3.40.50.2000">
    <property type="entry name" value="Glycogen Phosphorylase B"/>
    <property type="match status" value="2"/>
</dbReference>